<evidence type="ECO:0000256" key="3">
    <source>
        <dbReference type="ARBA" id="ARBA00022723"/>
    </source>
</evidence>
<evidence type="ECO:0000256" key="2">
    <source>
        <dbReference type="ARBA" id="ARBA00022670"/>
    </source>
</evidence>
<dbReference type="Proteomes" id="UP001054902">
    <property type="component" value="Unassembled WGS sequence"/>
</dbReference>
<dbReference type="SUPFAM" id="SSF63411">
    <property type="entry name" value="LuxS/MPP-like metallohydrolase"/>
    <property type="match status" value="4"/>
</dbReference>
<keyword evidence="13" id="KW-1185">Reference proteome</keyword>
<evidence type="ECO:0000259" key="11">
    <source>
        <dbReference type="Pfam" id="PF22456"/>
    </source>
</evidence>
<feature type="domain" description="Peptidase M16 middle/third" evidence="10">
    <location>
        <begin position="380"/>
        <end position="668"/>
    </location>
</feature>
<dbReference type="PANTHER" id="PTHR43690:SF18">
    <property type="entry name" value="INSULIN-DEGRADING ENZYME-RELATED"/>
    <property type="match status" value="1"/>
</dbReference>
<organism evidence="12 13">
    <name type="scientific">Chaetoceros tenuissimus</name>
    <dbReference type="NCBI Taxonomy" id="426638"/>
    <lineage>
        <taxon>Eukaryota</taxon>
        <taxon>Sar</taxon>
        <taxon>Stramenopiles</taxon>
        <taxon>Ochrophyta</taxon>
        <taxon>Bacillariophyta</taxon>
        <taxon>Coscinodiscophyceae</taxon>
        <taxon>Chaetocerotophycidae</taxon>
        <taxon>Chaetocerotales</taxon>
        <taxon>Chaetocerotaceae</taxon>
        <taxon>Chaetoceros</taxon>
    </lineage>
</organism>
<dbReference type="Pfam" id="PF22456">
    <property type="entry name" value="PqqF-like_C_4"/>
    <property type="match status" value="1"/>
</dbReference>
<name>A0AAD3H6P6_9STRA</name>
<keyword evidence="4" id="KW-0378">Hydrolase</keyword>
<dbReference type="GO" id="GO:0046872">
    <property type="term" value="F:metal ion binding"/>
    <property type="evidence" value="ECO:0007669"/>
    <property type="project" value="UniProtKB-KW"/>
</dbReference>
<keyword evidence="5" id="KW-0862">Zinc</keyword>
<dbReference type="Gene3D" id="3.30.830.10">
    <property type="entry name" value="Metalloenzyme, LuxS/M16 peptidase-like"/>
    <property type="match status" value="4"/>
</dbReference>
<protein>
    <submittedName>
        <fullName evidence="12">Peptidase M16-domain-containing protein</fullName>
    </submittedName>
</protein>
<keyword evidence="3" id="KW-0479">Metal-binding</keyword>
<reference evidence="12 13" key="1">
    <citation type="journal article" date="2021" name="Sci. Rep.">
        <title>The genome of the diatom Chaetoceros tenuissimus carries an ancient integrated fragment of an extant virus.</title>
        <authorList>
            <person name="Hongo Y."/>
            <person name="Kimura K."/>
            <person name="Takaki Y."/>
            <person name="Yoshida Y."/>
            <person name="Baba S."/>
            <person name="Kobayashi G."/>
            <person name="Nagasaki K."/>
            <person name="Hano T."/>
            <person name="Tomaru Y."/>
        </authorList>
    </citation>
    <scope>NUCLEOTIDE SEQUENCE [LARGE SCALE GENOMIC DNA]</scope>
    <source>
        <strain evidence="12 13">NIES-3715</strain>
    </source>
</reference>
<dbReference type="InterPro" id="IPR001431">
    <property type="entry name" value="Pept_M16_Zn_BS"/>
</dbReference>
<sequence length="967" mass="110785">METTLDPTSILELSEQDDRKYKLITLPNKLKCLLISDPTTDKAAAAMDVRVGHLSDPENAPGLAHFLEHMLFMGTTKFPDENDYNVYLSSHGGSSNAFTDMESTNYYFDVSADHLEGAVDRFAQFFIAPLFNKDSNEREMQAVDSEHAKNLQNDAWRMFQLSKSLCRKDHPFCKFGSGNLKTLKELPEKEGLDIRAMLLDFHEKYYSANVMKLVLLGKESIDELCDMAEKYFVDVKNQDISNPTFPGTPFGSEQLCKRLDVVPVRDGVRTLEIQFPMREIESLYLYKPARYLSHLIGHEGNGSILALLKKRGLANELSSGESRSCSDWSSFCISIELTDNGLAKVDEVLEVVFAYISLLKTDGVQKWIHHETATVASCQFRFLSKRNPMDYVCSLAGRMQIYPDNHVLSGPYKIYEYDPQLIEELLKCFTVENMIMFVSSKQFEGMTQEKEEWYGTEYNIENIAEDLKERWSNSTVESDLIAGELKLPEMNDMIADDFSLKNGDDLPKDEPKLLSETEKCRLWYKPDNVFDMPKVNIMALLCTSAAASTSAVDSVLSTLYTEVLQEHTNDFTYLASMASLHSSIHNNTRGIELSVSGYSQKAHILLKRLVDAMTKLPSHIKEPLFDRMKDKLMKQYQNFLFAQPYQHAFFAADLCLENTKWSIEEKMMALQAITMQDVIDFSRRLLKRFHLEVLVHGNVSSDEAQHIADIILNEFEPEQPFSSTLPEMRVVQLDNGKDYTYRFEEPNPENTNSSIVNIYQVGRVNLHDNAILAFLHHILKEPAFNELRTNEQLGYIVHTSVKTNGDDIKGLLFLIQSDSFDPVHLDSRIEAFIERLRPKIVSMTEEEYQANIAAVCQTLREKNKNIGEETSKYWNVINNNTYMFKRLNLIADEVEKVQREQLLDFFDKYLGVSESRKKISVQVFAKQHMEKYEEPTDSIVVKDASHFKRSAVLYGLPEAVDLSQYIM</sequence>
<dbReference type="GO" id="GO:0005739">
    <property type="term" value="C:mitochondrion"/>
    <property type="evidence" value="ECO:0007669"/>
    <property type="project" value="TreeGrafter"/>
</dbReference>
<dbReference type="InterPro" id="IPR054734">
    <property type="entry name" value="PqqF-like_C_4"/>
</dbReference>
<keyword evidence="2" id="KW-0645">Protease</keyword>
<dbReference type="PANTHER" id="PTHR43690">
    <property type="entry name" value="NARDILYSIN"/>
    <property type="match status" value="1"/>
</dbReference>
<accession>A0AAD3H6P6</accession>
<evidence type="ECO:0000256" key="7">
    <source>
        <dbReference type="RuleBase" id="RU004447"/>
    </source>
</evidence>
<evidence type="ECO:0000259" key="9">
    <source>
        <dbReference type="Pfam" id="PF05193"/>
    </source>
</evidence>
<dbReference type="InterPro" id="IPR011249">
    <property type="entry name" value="Metalloenz_LuxS/M16"/>
</dbReference>
<dbReference type="Pfam" id="PF00675">
    <property type="entry name" value="Peptidase_M16"/>
    <property type="match status" value="1"/>
</dbReference>
<dbReference type="AlphaFoldDB" id="A0AAD3H6P6"/>
<dbReference type="InterPro" id="IPR032632">
    <property type="entry name" value="Peptidase_M16_M"/>
</dbReference>
<evidence type="ECO:0000259" key="8">
    <source>
        <dbReference type="Pfam" id="PF00675"/>
    </source>
</evidence>
<dbReference type="GO" id="GO:0043171">
    <property type="term" value="P:peptide catabolic process"/>
    <property type="evidence" value="ECO:0007669"/>
    <property type="project" value="TreeGrafter"/>
</dbReference>
<evidence type="ECO:0000313" key="12">
    <source>
        <dbReference type="EMBL" id="GFH52008.1"/>
    </source>
</evidence>
<gene>
    <name evidence="12" type="ORF">CTEN210_08484</name>
</gene>
<evidence type="ECO:0000313" key="13">
    <source>
        <dbReference type="Proteomes" id="UP001054902"/>
    </source>
</evidence>
<evidence type="ECO:0000256" key="4">
    <source>
        <dbReference type="ARBA" id="ARBA00022801"/>
    </source>
</evidence>
<proteinExistence type="inferred from homology"/>
<dbReference type="GO" id="GO:0005829">
    <property type="term" value="C:cytosol"/>
    <property type="evidence" value="ECO:0007669"/>
    <property type="project" value="TreeGrafter"/>
</dbReference>
<evidence type="ECO:0000259" key="10">
    <source>
        <dbReference type="Pfam" id="PF16187"/>
    </source>
</evidence>
<dbReference type="Pfam" id="PF16187">
    <property type="entry name" value="Peptidase_M16_M"/>
    <property type="match status" value="1"/>
</dbReference>
<evidence type="ECO:0000256" key="1">
    <source>
        <dbReference type="ARBA" id="ARBA00007261"/>
    </source>
</evidence>
<feature type="domain" description="Coenzyme PQQ synthesis protein F-like C-terminal lobe" evidence="11">
    <location>
        <begin position="775"/>
        <end position="874"/>
    </location>
</feature>
<comment type="caution">
    <text evidence="12">The sequence shown here is derived from an EMBL/GenBank/DDBJ whole genome shotgun (WGS) entry which is preliminary data.</text>
</comment>
<dbReference type="PROSITE" id="PS00143">
    <property type="entry name" value="INSULINASE"/>
    <property type="match status" value="1"/>
</dbReference>
<dbReference type="GO" id="GO:0051603">
    <property type="term" value="P:proteolysis involved in protein catabolic process"/>
    <property type="evidence" value="ECO:0007669"/>
    <property type="project" value="TreeGrafter"/>
</dbReference>
<feature type="domain" description="Peptidase M16 N-terminal" evidence="8">
    <location>
        <begin position="33"/>
        <end position="166"/>
    </location>
</feature>
<evidence type="ECO:0000256" key="5">
    <source>
        <dbReference type="ARBA" id="ARBA00022833"/>
    </source>
</evidence>
<keyword evidence="6" id="KW-0482">Metalloprotease</keyword>
<dbReference type="GO" id="GO:0004222">
    <property type="term" value="F:metalloendopeptidase activity"/>
    <property type="evidence" value="ECO:0007669"/>
    <property type="project" value="InterPro"/>
</dbReference>
<dbReference type="EMBL" id="BLLK01000045">
    <property type="protein sequence ID" value="GFH52008.1"/>
    <property type="molecule type" value="Genomic_DNA"/>
</dbReference>
<dbReference type="FunFam" id="3.30.830.10:FF:000004">
    <property type="entry name" value="Putative insulin-degrading enzyme"/>
    <property type="match status" value="1"/>
</dbReference>
<comment type="similarity">
    <text evidence="1 7">Belongs to the peptidase M16 family.</text>
</comment>
<evidence type="ECO:0000256" key="6">
    <source>
        <dbReference type="ARBA" id="ARBA00023049"/>
    </source>
</evidence>
<dbReference type="InterPro" id="IPR050626">
    <property type="entry name" value="Peptidase_M16"/>
</dbReference>
<dbReference type="FunFam" id="3.30.830.10:FF:000005">
    <property type="entry name" value="nardilysin isoform X1"/>
    <property type="match status" value="1"/>
</dbReference>
<dbReference type="InterPro" id="IPR007863">
    <property type="entry name" value="Peptidase_M16_C"/>
</dbReference>
<feature type="domain" description="Peptidase M16 C-terminal" evidence="9">
    <location>
        <begin position="195"/>
        <end position="371"/>
    </location>
</feature>
<dbReference type="InterPro" id="IPR011765">
    <property type="entry name" value="Pept_M16_N"/>
</dbReference>
<dbReference type="Pfam" id="PF05193">
    <property type="entry name" value="Peptidase_M16_C"/>
    <property type="match status" value="1"/>
</dbReference>